<dbReference type="AlphaFoldDB" id="A0A2A6CMG9"/>
<accession>A0A8R1YZJ5</accession>
<gene>
    <name evidence="1" type="primary">WBGene00279447</name>
</gene>
<keyword evidence="2" id="KW-1185">Reference proteome</keyword>
<organism evidence="1 2">
    <name type="scientific">Pristionchus pacificus</name>
    <name type="common">Parasitic nematode worm</name>
    <dbReference type="NCBI Taxonomy" id="54126"/>
    <lineage>
        <taxon>Eukaryota</taxon>
        <taxon>Metazoa</taxon>
        <taxon>Ecdysozoa</taxon>
        <taxon>Nematoda</taxon>
        <taxon>Chromadorea</taxon>
        <taxon>Rhabditida</taxon>
        <taxon>Rhabditina</taxon>
        <taxon>Diplogasteromorpha</taxon>
        <taxon>Diplogasteroidea</taxon>
        <taxon>Neodiplogasteridae</taxon>
        <taxon>Pristionchus</taxon>
    </lineage>
</organism>
<evidence type="ECO:0000313" key="2">
    <source>
        <dbReference type="Proteomes" id="UP000005239"/>
    </source>
</evidence>
<reference evidence="2" key="1">
    <citation type="journal article" date="2008" name="Nat. Genet.">
        <title>The Pristionchus pacificus genome provides a unique perspective on nematode lifestyle and parasitism.</title>
        <authorList>
            <person name="Dieterich C."/>
            <person name="Clifton S.W."/>
            <person name="Schuster L.N."/>
            <person name="Chinwalla A."/>
            <person name="Delehaunty K."/>
            <person name="Dinkelacker I."/>
            <person name="Fulton L."/>
            <person name="Fulton R."/>
            <person name="Godfrey J."/>
            <person name="Minx P."/>
            <person name="Mitreva M."/>
            <person name="Roeseler W."/>
            <person name="Tian H."/>
            <person name="Witte H."/>
            <person name="Yang S.P."/>
            <person name="Wilson R.K."/>
            <person name="Sommer R.J."/>
        </authorList>
    </citation>
    <scope>NUCLEOTIDE SEQUENCE [LARGE SCALE GENOMIC DNA]</scope>
    <source>
        <strain evidence="2">PS312</strain>
    </source>
</reference>
<name>A0A2A6CMG9_PRIPA</name>
<proteinExistence type="predicted"/>
<protein>
    <submittedName>
        <fullName evidence="1">Uncharacterized protein</fullName>
    </submittedName>
</protein>
<reference evidence="1" key="2">
    <citation type="submission" date="2022-06" db="UniProtKB">
        <authorList>
            <consortium name="EnsemblMetazoa"/>
        </authorList>
    </citation>
    <scope>IDENTIFICATION</scope>
    <source>
        <strain evidence="1">PS312</strain>
    </source>
</reference>
<accession>A0A2A6CMG9</accession>
<dbReference type="EnsemblMetazoa" id="PPA41078.1">
    <property type="protein sequence ID" value="PPA41078.1"/>
    <property type="gene ID" value="WBGene00279447"/>
</dbReference>
<dbReference type="Proteomes" id="UP000005239">
    <property type="component" value="Unassembled WGS sequence"/>
</dbReference>
<evidence type="ECO:0000313" key="1">
    <source>
        <dbReference type="EnsemblMetazoa" id="PPA41078.1"/>
    </source>
</evidence>
<sequence length="73" mass="8183">MPVPIGAERNAWNDSIGSLSILSLSTDSSEFRLKMLFASFLVDFSLWISYEAVCVIIEQWLAQLKNANSLKLC</sequence>